<name>A0A4Z0PZ00_9BACT</name>
<accession>A0A4Z0PZ00</accession>
<proteinExistence type="predicted"/>
<keyword evidence="2" id="KW-1185">Reference proteome</keyword>
<protein>
    <submittedName>
        <fullName evidence="1">Uncharacterized protein</fullName>
    </submittedName>
</protein>
<comment type="caution">
    <text evidence="1">The sequence shown here is derived from an EMBL/GenBank/DDBJ whole genome shotgun (WGS) entry which is preliminary data.</text>
</comment>
<dbReference type="Proteomes" id="UP000298471">
    <property type="component" value="Unassembled WGS sequence"/>
</dbReference>
<dbReference type="EMBL" id="SRMB01000006">
    <property type="protein sequence ID" value="TGE22544.1"/>
    <property type="molecule type" value="Genomic_DNA"/>
</dbReference>
<reference evidence="1 2" key="1">
    <citation type="submission" date="2019-04" db="EMBL/GenBank/DDBJ databases">
        <authorList>
            <person name="Feng G."/>
            <person name="Zhang J."/>
            <person name="Zhu H."/>
        </authorList>
    </citation>
    <scope>NUCLEOTIDE SEQUENCE [LARGE SCALE GENOMIC DNA]</scope>
    <source>
        <strain evidence="1 2">9PBR-1</strain>
    </source>
</reference>
<evidence type="ECO:0000313" key="1">
    <source>
        <dbReference type="EMBL" id="TGE22544.1"/>
    </source>
</evidence>
<gene>
    <name evidence="1" type="ORF">E5K02_22675</name>
</gene>
<sequence length="148" mass="16629">MTNLSPEKTPVQLFDVLLELLLTEDMPQPVVARRLQAFLTAARLVPEQLGRTYYIMQGPCGQLTATFEKPSFRLYQVTARLTPAAYAQMKQHAQALPASPAYASRWQNKWLGWWPRLVVTSPGAGAKTVMARFLGLLPKQKFIVLTRG</sequence>
<evidence type="ECO:0000313" key="2">
    <source>
        <dbReference type="Proteomes" id="UP000298471"/>
    </source>
</evidence>
<organism evidence="1 2">
    <name type="scientific">Hymenobacter metallicola</name>
    <dbReference type="NCBI Taxonomy" id="2563114"/>
    <lineage>
        <taxon>Bacteria</taxon>
        <taxon>Pseudomonadati</taxon>
        <taxon>Bacteroidota</taxon>
        <taxon>Cytophagia</taxon>
        <taxon>Cytophagales</taxon>
        <taxon>Hymenobacteraceae</taxon>
        <taxon>Hymenobacter</taxon>
    </lineage>
</organism>
<dbReference type="AlphaFoldDB" id="A0A4Z0PZ00"/>